<evidence type="ECO:0000313" key="1">
    <source>
        <dbReference type="EMBL" id="UTJ05591.1"/>
    </source>
</evidence>
<protein>
    <submittedName>
        <fullName evidence="1">Uncharacterized protein</fullName>
    </submittedName>
</protein>
<name>A0ABY5E4C1_9BACT</name>
<accession>A0ABY5E4C1</accession>
<sequence length="49" mass="5850">MQDEHKRMDSLLTRLSDYLNCDDTLLDIENNVKQVLEIKDNKNSRRSKL</sequence>
<dbReference type="EMBL" id="CP100595">
    <property type="protein sequence ID" value="UTJ05591.1"/>
    <property type="molecule type" value="Genomic_DNA"/>
</dbReference>
<dbReference type="Proteomes" id="UP001060012">
    <property type="component" value="Chromosome"/>
</dbReference>
<keyword evidence="2" id="KW-1185">Reference proteome</keyword>
<evidence type="ECO:0000313" key="2">
    <source>
        <dbReference type="Proteomes" id="UP001060012"/>
    </source>
</evidence>
<reference evidence="1" key="1">
    <citation type="submission" date="2022-07" db="EMBL/GenBank/DDBJ databases">
        <title>Arcobacter roscoffensis sp. nov., a marine bacterium isolated from coastal seawater collected from Roscoff, France.</title>
        <authorList>
            <person name="Pascual J."/>
            <person name="Lepeaux C."/>
            <person name="Methner A."/>
            <person name="Overmann J."/>
        </authorList>
    </citation>
    <scope>NUCLEOTIDE SEQUENCE</scope>
    <source>
        <strain evidence="1">ARW1-2F2</strain>
    </source>
</reference>
<organism evidence="1 2">
    <name type="scientific">Arcobacter roscoffensis</name>
    <dbReference type="NCBI Taxonomy" id="2961520"/>
    <lineage>
        <taxon>Bacteria</taxon>
        <taxon>Pseudomonadati</taxon>
        <taxon>Campylobacterota</taxon>
        <taxon>Epsilonproteobacteria</taxon>
        <taxon>Campylobacterales</taxon>
        <taxon>Arcobacteraceae</taxon>
        <taxon>Arcobacter</taxon>
    </lineage>
</organism>
<proteinExistence type="predicted"/>
<dbReference type="RefSeq" id="WP_254575772.1">
    <property type="nucleotide sequence ID" value="NZ_CP100595.1"/>
</dbReference>
<gene>
    <name evidence="1" type="ORF">NJU99_09965</name>
</gene>